<name>A0A6J5U3G4_PRUAR</name>
<evidence type="ECO:0000313" key="2">
    <source>
        <dbReference type="EMBL" id="CAB4270739.1"/>
    </source>
</evidence>
<proteinExistence type="predicted"/>
<dbReference type="AlphaFoldDB" id="A0A6J5U3G4"/>
<evidence type="ECO:0000313" key="3">
    <source>
        <dbReference type="Proteomes" id="UP000507222"/>
    </source>
</evidence>
<gene>
    <name evidence="2" type="ORF">CURHAP_LOCUS17023</name>
</gene>
<protein>
    <submittedName>
        <fullName evidence="2">Uncharacterized protein</fullName>
    </submittedName>
</protein>
<feature type="transmembrane region" description="Helical" evidence="1">
    <location>
        <begin position="12"/>
        <end position="32"/>
    </location>
</feature>
<accession>A0A6J5U3G4</accession>
<keyword evidence="1" id="KW-1133">Transmembrane helix</keyword>
<keyword evidence="1" id="KW-0812">Transmembrane</keyword>
<dbReference type="PANTHER" id="PTHR48183:SF1">
    <property type="entry name" value="PROTEIN, PUTATIVE-RELATED"/>
    <property type="match status" value="1"/>
</dbReference>
<keyword evidence="1" id="KW-0472">Membrane</keyword>
<dbReference type="EMBL" id="CAEKDK010000002">
    <property type="protein sequence ID" value="CAB4270739.1"/>
    <property type="molecule type" value="Genomic_DNA"/>
</dbReference>
<dbReference type="Proteomes" id="UP000507222">
    <property type="component" value="Unassembled WGS sequence"/>
</dbReference>
<evidence type="ECO:0000256" key="1">
    <source>
        <dbReference type="SAM" id="Phobius"/>
    </source>
</evidence>
<organism evidence="2 3">
    <name type="scientific">Prunus armeniaca</name>
    <name type="common">Apricot</name>
    <name type="synonym">Armeniaca vulgaris</name>
    <dbReference type="NCBI Taxonomy" id="36596"/>
    <lineage>
        <taxon>Eukaryota</taxon>
        <taxon>Viridiplantae</taxon>
        <taxon>Streptophyta</taxon>
        <taxon>Embryophyta</taxon>
        <taxon>Tracheophyta</taxon>
        <taxon>Spermatophyta</taxon>
        <taxon>Magnoliopsida</taxon>
        <taxon>eudicotyledons</taxon>
        <taxon>Gunneridae</taxon>
        <taxon>Pentapetalae</taxon>
        <taxon>rosids</taxon>
        <taxon>fabids</taxon>
        <taxon>Rosales</taxon>
        <taxon>Rosaceae</taxon>
        <taxon>Amygdaloideae</taxon>
        <taxon>Amygdaleae</taxon>
        <taxon>Prunus</taxon>
    </lineage>
</organism>
<sequence length="177" mass="19620">MEARKLLNDKKFWFASVLIAWAAALQGHMMWVKRQDSFKQKFGNLSEANTNDADQLIGNSPAPGATLFWGWNCRHGAGQGVMMKEQVLGQGSRVRKLQCGQLLKCLHGTWKKHSEAHLPNSSSQTPTGSVLLMRMGQWASQLELLTREAKTSSRNCDMVAPIAQLPKKALFTLPGSL</sequence>
<dbReference type="PANTHER" id="PTHR48183">
    <property type="entry name" value="PROTEIN, PUTATIVE-RELATED"/>
    <property type="match status" value="1"/>
</dbReference>
<reference evidence="2 3" key="1">
    <citation type="submission" date="2020-05" db="EMBL/GenBank/DDBJ databases">
        <authorList>
            <person name="Campoy J."/>
            <person name="Schneeberger K."/>
            <person name="Spophaly S."/>
        </authorList>
    </citation>
    <scope>NUCLEOTIDE SEQUENCE [LARGE SCALE GENOMIC DNA]</scope>
    <source>
        <strain evidence="2">PruArmRojPasFocal</strain>
    </source>
</reference>